<dbReference type="STRING" id="1157962.A0A250WQ35"/>
<dbReference type="AlphaFoldDB" id="A0A250WQ35"/>
<name>A0A250WQ35_9CHLO</name>
<dbReference type="EMBL" id="BEGY01000001">
    <property type="protein sequence ID" value="GAX72933.1"/>
    <property type="molecule type" value="Genomic_DNA"/>
</dbReference>
<reference evidence="3 4" key="1">
    <citation type="submission" date="2017-08" db="EMBL/GenBank/DDBJ databases">
        <title>Acidophilic green algal genome provides insights into adaptation to an acidic environment.</title>
        <authorList>
            <person name="Hirooka S."/>
            <person name="Hirose Y."/>
            <person name="Kanesaki Y."/>
            <person name="Higuchi S."/>
            <person name="Fujiwara T."/>
            <person name="Onuma R."/>
            <person name="Era A."/>
            <person name="Ohbayashi R."/>
            <person name="Uzuka A."/>
            <person name="Nozaki H."/>
            <person name="Yoshikawa H."/>
            <person name="Miyagishima S.Y."/>
        </authorList>
    </citation>
    <scope>NUCLEOTIDE SEQUENCE [LARGE SCALE GENOMIC DNA]</scope>
    <source>
        <strain evidence="3 4">NIES-2499</strain>
    </source>
</reference>
<protein>
    <recommendedName>
        <fullName evidence="2">CAAX prenyl protease 2/Lysostaphin resistance protein A-like domain-containing protein</fullName>
    </recommendedName>
</protein>
<feature type="region of interest" description="Disordered" evidence="1">
    <location>
        <begin position="88"/>
        <end position="107"/>
    </location>
</feature>
<dbReference type="PANTHER" id="PTHR43592">
    <property type="entry name" value="CAAX AMINO TERMINAL PROTEASE"/>
    <property type="match status" value="1"/>
</dbReference>
<keyword evidence="4" id="KW-1185">Reference proteome</keyword>
<proteinExistence type="predicted"/>
<comment type="caution">
    <text evidence="3">The sequence shown here is derived from an EMBL/GenBank/DDBJ whole genome shotgun (WGS) entry which is preliminary data.</text>
</comment>
<gene>
    <name evidence="3" type="ORF">CEUSTIGMA_g388.t1</name>
</gene>
<evidence type="ECO:0000256" key="1">
    <source>
        <dbReference type="SAM" id="MobiDB-lite"/>
    </source>
</evidence>
<dbReference type="InterPro" id="IPR003675">
    <property type="entry name" value="Rce1/LyrA-like_dom"/>
</dbReference>
<dbReference type="GO" id="GO:0080120">
    <property type="term" value="P:CAAX-box protein maturation"/>
    <property type="evidence" value="ECO:0007669"/>
    <property type="project" value="UniProtKB-ARBA"/>
</dbReference>
<feature type="region of interest" description="Disordered" evidence="1">
    <location>
        <begin position="129"/>
        <end position="153"/>
    </location>
</feature>
<evidence type="ECO:0000259" key="2">
    <source>
        <dbReference type="Pfam" id="PF02517"/>
    </source>
</evidence>
<dbReference type="Proteomes" id="UP000232323">
    <property type="component" value="Unassembled WGS sequence"/>
</dbReference>
<organism evidence="3 4">
    <name type="scientific">Chlamydomonas eustigma</name>
    <dbReference type="NCBI Taxonomy" id="1157962"/>
    <lineage>
        <taxon>Eukaryota</taxon>
        <taxon>Viridiplantae</taxon>
        <taxon>Chlorophyta</taxon>
        <taxon>core chlorophytes</taxon>
        <taxon>Chlorophyceae</taxon>
        <taxon>CS clade</taxon>
        <taxon>Chlamydomonadales</taxon>
        <taxon>Chlamydomonadaceae</taxon>
        <taxon>Chlamydomonas</taxon>
    </lineage>
</organism>
<accession>A0A250WQ35</accession>
<dbReference type="GO" id="GO:0004175">
    <property type="term" value="F:endopeptidase activity"/>
    <property type="evidence" value="ECO:0007669"/>
    <property type="project" value="UniProtKB-ARBA"/>
</dbReference>
<dbReference type="PANTHER" id="PTHR43592:SF7">
    <property type="entry name" value="CAAX AMINO TERMINAL PROTEASE FAMILY PROTEIN"/>
    <property type="match status" value="1"/>
</dbReference>
<dbReference type="OrthoDB" id="2017864at2759"/>
<evidence type="ECO:0000313" key="4">
    <source>
        <dbReference type="Proteomes" id="UP000232323"/>
    </source>
</evidence>
<feature type="domain" description="CAAX prenyl protease 2/Lysostaphin resistance protein A-like" evidence="2">
    <location>
        <begin position="300"/>
        <end position="386"/>
    </location>
</feature>
<evidence type="ECO:0000313" key="3">
    <source>
        <dbReference type="EMBL" id="GAX72933.1"/>
    </source>
</evidence>
<sequence>MYHFLSKQNFYISSVGRTENLMQCGVNSTSLCIRSRHNQLYNERSLQVRAKKQQQKKKRSAVQPVDRRIMFEVGGEDADDERFVESWQGNRAPSIPEAPTPSTSDIKSRGAEEYIVFAPKASSIQQVRGGAWGWGEEEETSKSEPQVPEWNPRTGFMRAPISEAEGEGSGVSASTSAPVIPEVRASMLVPPNSSDEALPSVSRDQILSSCLGSTFWMTALALFLRQYAQVNAPVVLGTDSKLLSEFLMVPSGLGSWENLGLIVLAVAAVTGARLQLLNLWQDFRVATNRSNRQILEPLGWLDIFAVAVLSGWSEELLFRGAIIPGSFLDWRGALLSGLVFGILHNSGGRNLAFAGWASAVGTFYGGLFVYTHNIWVPVSAHAIANFCSAAVWKSSQK</sequence>
<dbReference type="Pfam" id="PF02517">
    <property type="entry name" value="Rce1-like"/>
    <property type="match status" value="1"/>
</dbReference>